<name>A0ABN3UWZ4_9MICO</name>
<dbReference type="RefSeq" id="WP_344195927.1">
    <property type="nucleotide sequence ID" value="NZ_BAAARN010000005.1"/>
</dbReference>
<keyword evidence="4" id="KW-1185">Reference proteome</keyword>
<dbReference type="InterPro" id="IPR019277">
    <property type="entry name" value="DUF2304"/>
</dbReference>
<evidence type="ECO:0000256" key="2">
    <source>
        <dbReference type="SAM" id="Phobius"/>
    </source>
</evidence>
<evidence type="ECO:0000256" key="1">
    <source>
        <dbReference type="SAM" id="MobiDB-lite"/>
    </source>
</evidence>
<gene>
    <name evidence="3" type="ORF">GCM10009867_35480</name>
</gene>
<dbReference type="Proteomes" id="UP001501326">
    <property type="component" value="Unassembled WGS sequence"/>
</dbReference>
<accession>A0ABN3UWZ4</accession>
<feature type="region of interest" description="Disordered" evidence="1">
    <location>
        <begin position="111"/>
        <end position="148"/>
    </location>
</feature>
<feature type="transmembrane region" description="Helical" evidence="2">
    <location>
        <begin position="36"/>
        <end position="55"/>
    </location>
</feature>
<proteinExistence type="predicted"/>
<sequence>MTNIVLIQVVLIGVVVAVVARLFRFNGARAQAIRRLGLLLFAAFAVFSILVPDVWNRIARFVGVGRGTDMVLYALVVAFLSFTVTTYLRFRDLETRYTRLARRLALDEAKRDFPATGQPASMPASRPATGPASGRDLGDVLDETGGRD</sequence>
<keyword evidence="2" id="KW-0812">Transmembrane</keyword>
<evidence type="ECO:0000313" key="3">
    <source>
        <dbReference type="EMBL" id="GAA2739434.1"/>
    </source>
</evidence>
<comment type="caution">
    <text evidence="3">The sequence shown here is derived from an EMBL/GenBank/DDBJ whole genome shotgun (WGS) entry which is preliminary data.</text>
</comment>
<dbReference type="EMBL" id="BAAARN010000005">
    <property type="protein sequence ID" value="GAA2739434.1"/>
    <property type="molecule type" value="Genomic_DNA"/>
</dbReference>
<dbReference type="Pfam" id="PF10066">
    <property type="entry name" value="DUF2304"/>
    <property type="match status" value="1"/>
</dbReference>
<feature type="transmembrane region" description="Helical" evidence="2">
    <location>
        <begin position="6"/>
        <end position="24"/>
    </location>
</feature>
<keyword evidence="2" id="KW-1133">Transmembrane helix</keyword>
<protein>
    <recommendedName>
        <fullName evidence="5">DUF2304 domain-containing protein</fullName>
    </recommendedName>
</protein>
<evidence type="ECO:0008006" key="5">
    <source>
        <dbReference type="Google" id="ProtNLM"/>
    </source>
</evidence>
<reference evidence="3 4" key="1">
    <citation type="journal article" date="2019" name="Int. J. Syst. Evol. Microbiol.">
        <title>The Global Catalogue of Microorganisms (GCM) 10K type strain sequencing project: providing services to taxonomists for standard genome sequencing and annotation.</title>
        <authorList>
            <consortium name="The Broad Institute Genomics Platform"/>
            <consortium name="The Broad Institute Genome Sequencing Center for Infectious Disease"/>
            <person name="Wu L."/>
            <person name="Ma J."/>
        </authorList>
    </citation>
    <scope>NUCLEOTIDE SEQUENCE [LARGE SCALE GENOMIC DNA]</scope>
    <source>
        <strain evidence="3 4">JCM 16378</strain>
    </source>
</reference>
<feature type="transmembrane region" description="Helical" evidence="2">
    <location>
        <begin position="70"/>
        <end position="90"/>
    </location>
</feature>
<keyword evidence="2" id="KW-0472">Membrane</keyword>
<evidence type="ECO:0000313" key="4">
    <source>
        <dbReference type="Proteomes" id="UP001501326"/>
    </source>
</evidence>
<organism evidence="3 4">
    <name type="scientific">Pedococcus aerophilus</name>
    <dbReference type="NCBI Taxonomy" id="436356"/>
    <lineage>
        <taxon>Bacteria</taxon>
        <taxon>Bacillati</taxon>
        <taxon>Actinomycetota</taxon>
        <taxon>Actinomycetes</taxon>
        <taxon>Micrococcales</taxon>
        <taxon>Intrasporangiaceae</taxon>
        <taxon>Pedococcus</taxon>
    </lineage>
</organism>